<evidence type="ECO:0000313" key="2">
    <source>
        <dbReference type="EMBL" id="KXT02957.1"/>
    </source>
</evidence>
<keyword evidence="3" id="KW-1185">Reference proteome</keyword>
<gene>
    <name evidence="2" type="ORF">AC578_10615</name>
</gene>
<accession>A0A139HKQ0</accession>
<dbReference type="Proteomes" id="UP000070133">
    <property type="component" value="Unassembled WGS sequence"/>
</dbReference>
<feature type="compositionally biased region" description="Basic residues" evidence="1">
    <location>
        <begin position="166"/>
        <end position="176"/>
    </location>
</feature>
<protein>
    <submittedName>
        <fullName evidence="2">Uncharacterized protein</fullName>
    </submittedName>
</protein>
<dbReference type="OrthoDB" id="20783at2759"/>
<feature type="region of interest" description="Disordered" evidence="1">
    <location>
        <begin position="128"/>
        <end position="176"/>
    </location>
</feature>
<evidence type="ECO:0000256" key="1">
    <source>
        <dbReference type="SAM" id="MobiDB-lite"/>
    </source>
</evidence>
<evidence type="ECO:0000313" key="3">
    <source>
        <dbReference type="Proteomes" id="UP000070133"/>
    </source>
</evidence>
<comment type="caution">
    <text evidence="2">The sequence shown here is derived from an EMBL/GenBank/DDBJ whole genome shotgun (WGS) entry which is preliminary data.</text>
</comment>
<name>A0A139HKQ0_9PEZI</name>
<sequence length="176" mass="19915">MQRYRRQLDLDGVMVQHFVQMGMSEEVVDERSSRVVILGTRGTVPSTKYQAQASLSRANVTNRPAPPPSPTTLLHCPSHKGSLPPCIALFIPESAPWPQQPPKPDLIPWLRTYAASAKAILGIVAERKDSASTEQARLRRQHSRRHQPTANWRPIWLDDPATGMSRPRKHQQQHLR</sequence>
<organism evidence="2 3">
    <name type="scientific">Pseudocercospora eumusae</name>
    <dbReference type="NCBI Taxonomy" id="321146"/>
    <lineage>
        <taxon>Eukaryota</taxon>
        <taxon>Fungi</taxon>
        <taxon>Dikarya</taxon>
        <taxon>Ascomycota</taxon>
        <taxon>Pezizomycotina</taxon>
        <taxon>Dothideomycetes</taxon>
        <taxon>Dothideomycetidae</taxon>
        <taxon>Mycosphaerellales</taxon>
        <taxon>Mycosphaerellaceae</taxon>
        <taxon>Pseudocercospora</taxon>
    </lineage>
</organism>
<dbReference type="AlphaFoldDB" id="A0A139HKQ0"/>
<feature type="compositionally biased region" description="Basic residues" evidence="1">
    <location>
        <begin position="138"/>
        <end position="147"/>
    </location>
</feature>
<proteinExistence type="predicted"/>
<dbReference type="EMBL" id="LFZN01000035">
    <property type="protein sequence ID" value="KXT02957.1"/>
    <property type="molecule type" value="Genomic_DNA"/>
</dbReference>
<reference evidence="2 3" key="1">
    <citation type="submission" date="2015-07" db="EMBL/GenBank/DDBJ databases">
        <title>Comparative genomics of the Sigatoka disease complex on banana suggests a link between parallel evolutionary changes in Pseudocercospora fijiensis and Pseudocercospora eumusae and increased virulence on the banana host.</title>
        <authorList>
            <person name="Chang T.-C."/>
            <person name="Salvucci A."/>
            <person name="Crous P.W."/>
            <person name="Stergiopoulos I."/>
        </authorList>
    </citation>
    <scope>NUCLEOTIDE SEQUENCE [LARGE SCALE GENOMIC DNA]</scope>
    <source>
        <strain evidence="2 3">CBS 114824</strain>
    </source>
</reference>